<dbReference type="InterPro" id="IPR000594">
    <property type="entry name" value="ThiF_NAD_FAD-bd"/>
</dbReference>
<evidence type="ECO:0000259" key="1">
    <source>
        <dbReference type="Pfam" id="PF00899"/>
    </source>
</evidence>
<dbReference type="AlphaFoldDB" id="A0A3E2TKM0"/>
<dbReference type="OrthoDB" id="9804286at2"/>
<dbReference type="PANTHER" id="PTHR43267:SF3">
    <property type="entry name" value="THIF PROTEIN"/>
    <property type="match status" value="1"/>
</dbReference>
<organism evidence="2 3">
    <name type="scientific">Anaerococcus nagyae</name>
    <dbReference type="NCBI Taxonomy" id="1755241"/>
    <lineage>
        <taxon>Bacteria</taxon>
        <taxon>Bacillati</taxon>
        <taxon>Bacillota</taxon>
        <taxon>Tissierellia</taxon>
        <taxon>Tissierellales</taxon>
        <taxon>Peptoniphilaceae</taxon>
        <taxon>Anaerococcus</taxon>
    </lineage>
</organism>
<keyword evidence="2" id="KW-0548">Nucleotidyltransferase</keyword>
<evidence type="ECO:0000313" key="2">
    <source>
        <dbReference type="EMBL" id="RGB77929.1"/>
    </source>
</evidence>
<dbReference type="InterPro" id="IPR035985">
    <property type="entry name" value="Ubiquitin-activating_enz"/>
</dbReference>
<reference evidence="2 3" key="1">
    <citation type="submission" date="2018-08" db="EMBL/GenBank/DDBJ databases">
        <title>A genome reference for cultivated species of the human gut microbiota.</title>
        <authorList>
            <person name="Zou Y."/>
            <person name="Xue W."/>
            <person name="Luo G."/>
        </authorList>
    </citation>
    <scope>NUCLEOTIDE SEQUENCE [LARGE SCALE GENOMIC DNA]</scope>
    <source>
        <strain evidence="2 3">OF01-3</strain>
    </source>
</reference>
<sequence length="204" mass="22744">MDEIREKVLKRQDPIVNEKLKNAKVSILGCGGLGSNIAMTLARSGIGELFLYDYDIVEYSNLNRQNYTLDELGGSKAYLTKKKIESTLPYVKCHSKDIYLTTESMDTIVDKTDIFIEAFDNKESKTMLFDYFVGRKDKLLITGSGVSGLGELSDIKIKQIENVTMIGDFNSNPNDGLYLAYVSLIANLEALVAIKIIKGDYNGK</sequence>
<dbReference type="RefSeq" id="WP_117519977.1">
    <property type="nucleotide sequence ID" value="NZ_JAGGLS010000001.1"/>
</dbReference>
<name>A0A3E2TKM0_9FIRM</name>
<keyword evidence="3" id="KW-1185">Reference proteome</keyword>
<dbReference type="NCBIfam" id="NF006395">
    <property type="entry name" value="PRK08644.1"/>
    <property type="match status" value="1"/>
</dbReference>
<dbReference type="Pfam" id="PF00899">
    <property type="entry name" value="ThiF"/>
    <property type="match status" value="1"/>
</dbReference>
<protein>
    <submittedName>
        <fullName evidence="2">Sulfur carrier protein ThiS adenylyltransferase ThiF</fullName>
    </submittedName>
</protein>
<evidence type="ECO:0000313" key="3">
    <source>
        <dbReference type="Proteomes" id="UP000261011"/>
    </source>
</evidence>
<feature type="domain" description="THIF-type NAD/FAD binding fold" evidence="1">
    <location>
        <begin position="17"/>
        <end position="197"/>
    </location>
</feature>
<dbReference type="GO" id="GO:0008641">
    <property type="term" value="F:ubiquitin-like modifier activating enzyme activity"/>
    <property type="evidence" value="ECO:0007669"/>
    <property type="project" value="InterPro"/>
</dbReference>
<dbReference type="GO" id="GO:0061504">
    <property type="term" value="P:cyclic threonylcarbamoyladenosine biosynthetic process"/>
    <property type="evidence" value="ECO:0007669"/>
    <property type="project" value="TreeGrafter"/>
</dbReference>
<gene>
    <name evidence="2" type="primary">thiF</name>
    <name evidence="2" type="ORF">DXA39_00295</name>
</gene>
<proteinExistence type="predicted"/>
<dbReference type="GO" id="GO:0061503">
    <property type="term" value="F:tRNA threonylcarbamoyladenosine dehydratase"/>
    <property type="evidence" value="ECO:0007669"/>
    <property type="project" value="TreeGrafter"/>
</dbReference>
<dbReference type="Gene3D" id="3.40.50.720">
    <property type="entry name" value="NAD(P)-binding Rossmann-like Domain"/>
    <property type="match status" value="1"/>
</dbReference>
<dbReference type="PANTHER" id="PTHR43267">
    <property type="entry name" value="TRNA THREONYLCARBAMOYLADENOSINE DEHYDRATASE"/>
    <property type="match status" value="1"/>
</dbReference>
<dbReference type="Proteomes" id="UP000261011">
    <property type="component" value="Unassembled WGS sequence"/>
</dbReference>
<dbReference type="EMBL" id="QVEU01000001">
    <property type="protein sequence ID" value="RGB77929.1"/>
    <property type="molecule type" value="Genomic_DNA"/>
</dbReference>
<dbReference type="InterPro" id="IPR012729">
    <property type="entry name" value="ThiF_fam2"/>
</dbReference>
<comment type="caution">
    <text evidence="2">The sequence shown here is derived from an EMBL/GenBank/DDBJ whole genome shotgun (WGS) entry which is preliminary data.</text>
</comment>
<dbReference type="NCBIfam" id="TIGR02354">
    <property type="entry name" value="thiF_fam2"/>
    <property type="match status" value="1"/>
</dbReference>
<keyword evidence="2" id="KW-0808">Transferase</keyword>
<dbReference type="GO" id="GO:0016779">
    <property type="term" value="F:nucleotidyltransferase activity"/>
    <property type="evidence" value="ECO:0007669"/>
    <property type="project" value="UniProtKB-KW"/>
</dbReference>
<accession>A0A3E2TKM0</accession>
<dbReference type="SUPFAM" id="SSF69572">
    <property type="entry name" value="Activating enzymes of the ubiquitin-like proteins"/>
    <property type="match status" value="1"/>
</dbReference>
<dbReference type="InterPro" id="IPR045886">
    <property type="entry name" value="ThiF/MoeB/HesA"/>
</dbReference>